<dbReference type="InterPro" id="IPR002110">
    <property type="entry name" value="Ankyrin_rpt"/>
</dbReference>
<reference evidence="1 2" key="1">
    <citation type="journal article" date="2023" name="G3 (Bethesda)">
        <title>A chromosome-length genome assembly and annotation of blackberry (Rubus argutus, cv. 'Hillquist').</title>
        <authorList>
            <person name="Bruna T."/>
            <person name="Aryal R."/>
            <person name="Dudchenko O."/>
            <person name="Sargent D.J."/>
            <person name="Mead D."/>
            <person name="Buti M."/>
            <person name="Cavallini A."/>
            <person name="Hytonen T."/>
            <person name="Andres J."/>
            <person name="Pham M."/>
            <person name="Weisz D."/>
            <person name="Mascagni F."/>
            <person name="Usai G."/>
            <person name="Natali L."/>
            <person name="Bassil N."/>
            <person name="Fernandez G.E."/>
            <person name="Lomsadze A."/>
            <person name="Armour M."/>
            <person name="Olukolu B."/>
            <person name="Poorten T."/>
            <person name="Britton C."/>
            <person name="Davik J."/>
            <person name="Ashrafi H."/>
            <person name="Aiden E.L."/>
            <person name="Borodovsky M."/>
            <person name="Worthington M."/>
        </authorList>
    </citation>
    <scope>NUCLEOTIDE SEQUENCE [LARGE SCALE GENOMIC DNA]</scope>
    <source>
        <strain evidence="1">PI 553951</strain>
    </source>
</reference>
<dbReference type="SUPFAM" id="SSF48403">
    <property type="entry name" value="Ankyrin repeat"/>
    <property type="match status" value="1"/>
</dbReference>
<accession>A0AAW1YID8</accession>
<protein>
    <recommendedName>
        <fullName evidence="3">Ankyrin repeat protein</fullName>
    </recommendedName>
</protein>
<name>A0AAW1YID8_RUBAR</name>
<organism evidence="1 2">
    <name type="scientific">Rubus argutus</name>
    <name type="common">Southern blackberry</name>
    <dbReference type="NCBI Taxonomy" id="59490"/>
    <lineage>
        <taxon>Eukaryota</taxon>
        <taxon>Viridiplantae</taxon>
        <taxon>Streptophyta</taxon>
        <taxon>Embryophyta</taxon>
        <taxon>Tracheophyta</taxon>
        <taxon>Spermatophyta</taxon>
        <taxon>Magnoliopsida</taxon>
        <taxon>eudicotyledons</taxon>
        <taxon>Gunneridae</taxon>
        <taxon>Pentapetalae</taxon>
        <taxon>rosids</taxon>
        <taxon>fabids</taxon>
        <taxon>Rosales</taxon>
        <taxon>Rosaceae</taxon>
        <taxon>Rosoideae</taxon>
        <taxon>Rosoideae incertae sedis</taxon>
        <taxon>Rubus</taxon>
    </lineage>
</organism>
<dbReference type="EMBL" id="JBEDUW010000001">
    <property type="protein sequence ID" value="KAK9948092.1"/>
    <property type="molecule type" value="Genomic_DNA"/>
</dbReference>
<evidence type="ECO:0000313" key="2">
    <source>
        <dbReference type="Proteomes" id="UP001457282"/>
    </source>
</evidence>
<dbReference type="AlphaFoldDB" id="A0AAW1YID8"/>
<evidence type="ECO:0000313" key="1">
    <source>
        <dbReference type="EMBL" id="KAK9948092.1"/>
    </source>
</evidence>
<keyword evidence="2" id="KW-1185">Reference proteome</keyword>
<dbReference type="PANTHER" id="PTHR24121">
    <property type="entry name" value="NO MECHANORECEPTOR POTENTIAL C, ISOFORM D-RELATED"/>
    <property type="match status" value="1"/>
</dbReference>
<dbReference type="PANTHER" id="PTHR24121:SF21">
    <property type="entry name" value="ANKYRIN REPEAT FAMILY PROTEIN"/>
    <property type="match status" value="1"/>
</dbReference>
<dbReference type="Gene3D" id="1.25.40.20">
    <property type="entry name" value="Ankyrin repeat-containing domain"/>
    <property type="match status" value="1"/>
</dbReference>
<sequence length="305" mass="34002">MALPDSEITQLALDVEQSPSTVPTRIHHLRTGANPSSATRTMSTQHQTSPEELNLDRYQPLYHAAFKGNWEDARRFLEHDPNAVTARISNLSMTALHVAACEGHSEFVEKLVKLMPADELAAQDEMGFTALHYAAIGASLRSAKALLQENPKLAQSVDIKGRTPLLLAASFAAENKDLVSMILLYISFSNILTWPLPTDQEDCTPLYVLASNQSNFLSGSRLGFWTSFIYPFIPIEVDYRPPHSMRAYVASHHESVQILNRMPTPIHYGALHCLRRLLFGSLKRIAPSGFLRLQDAKLDTIVQLN</sequence>
<dbReference type="Proteomes" id="UP001457282">
    <property type="component" value="Unassembled WGS sequence"/>
</dbReference>
<dbReference type="Pfam" id="PF12796">
    <property type="entry name" value="Ank_2"/>
    <property type="match status" value="1"/>
</dbReference>
<evidence type="ECO:0008006" key="3">
    <source>
        <dbReference type="Google" id="ProtNLM"/>
    </source>
</evidence>
<proteinExistence type="predicted"/>
<dbReference type="SMART" id="SM00248">
    <property type="entry name" value="ANK"/>
    <property type="match status" value="4"/>
</dbReference>
<comment type="caution">
    <text evidence="1">The sequence shown here is derived from an EMBL/GenBank/DDBJ whole genome shotgun (WGS) entry which is preliminary data.</text>
</comment>
<dbReference type="InterPro" id="IPR036770">
    <property type="entry name" value="Ankyrin_rpt-contain_sf"/>
</dbReference>
<gene>
    <name evidence="1" type="ORF">M0R45_003680</name>
</gene>